<reference evidence="1 2" key="1">
    <citation type="submission" date="2020-05" db="EMBL/GenBank/DDBJ databases">
        <title>Characterization of novel class B3 metallo-beta-lactamase from novel Pseudomonas species.</title>
        <authorList>
            <person name="Yamada K."/>
            <person name="Aoki K."/>
            <person name="Ishii Y."/>
        </authorList>
    </citation>
    <scope>NUCLEOTIDE SEQUENCE [LARGE SCALE GENOMIC DNA]</scope>
    <source>
        <strain evidence="1 2">TUM18999</strain>
    </source>
</reference>
<gene>
    <name evidence="1" type="ORF">TUM18999_02350</name>
</gene>
<dbReference type="EMBL" id="AP023189">
    <property type="protein sequence ID" value="BCG22044.1"/>
    <property type="molecule type" value="Genomic_DNA"/>
</dbReference>
<sequence>MMDAQSALRAKLALSARIERDRLRTAMQAPISAPRYRVLYLKDGKEKHSAWFYKHDYARVALQLMQKKYGDKKAIIYID</sequence>
<proteinExistence type="predicted"/>
<dbReference type="AlphaFoldDB" id="A0A6J4DZ72"/>
<accession>A0A6J4DZ72</accession>
<evidence type="ECO:0000313" key="1">
    <source>
        <dbReference type="EMBL" id="BCG22044.1"/>
    </source>
</evidence>
<dbReference type="Proteomes" id="UP000509383">
    <property type="component" value="Chromosome"/>
</dbReference>
<dbReference type="KEGG" id="ptw:TUM18999_02350"/>
<protein>
    <submittedName>
        <fullName evidence="1">Uncharacterized protein</fullName>
    </submittedName>
</protein>
<evidence type="ECO:0000313" key="2">
    <source>
        <dbReference type="Proteomes" id="UP000509383"/>
    </source>
</evidence>
<name>A0A6J4DZ72_9PSED</name>
<organism evidence="1 2">
    <name type="scientific">Pseudomonas tohonis</name>
    <dbReference type="NCBI Taxonomy" id="2725477"/>
    <lineage>
        <taxon>Bacteria</taxon>
        <taxon>Pseudomonadati</taxon>
        <taxon>Pseudomonadota</taxon>
        <taxon>Gammaproteobacteria</taxon>
        <taxon>Pseudomonadales</taxon>
        <taxon>Pseudomonadaceae</taxon>
        <taxon>Pseudomonas</taxon>
    </lineage>
</organism>